<name>A0A2P2JVT6_RHIMU</name>
<dbReference type="AlphaFoldDB" id="A0A2P2JVT6"/>
<sequence>MILTGSASPITVTVFFDGSRTIDVIPSICATKCITFCLHFEQSISTDTTVSCTTYRESDA</sequence>
<proteinExistence type="predicted"/>
<organism evidence="1">
    <name type="scientific">Rhizophora mucronata</name>
    <name type="common">Asiatic mangrove</name>
    <dbReference type="NCBI Taxonomy" id="61149"/>
    <lineage>
        <taxon>Eukaryota</taxon>
        <taxon>Viridiplantae</taxon>
        <taxon>Streptophyta</taxon>
        <taxon>Embryophyta</taxon>
        <taxon>Tracheophyta</taxon>
        <taxon>Spermatophyta</taxon>
        <taxon>Magnoliopsida</taxon>
        <taxon>eudicotyledons</taxon>
        <taxon>Gunneridae</taxon>
        <taxon>Pentapetalae</taxon>
        <taxon>rosids</taxon>
        <taxon>fabids</taxon>
        <taxon>Malpighiales</taxon>
        <taxon>Rhizophoraceae</taxon>
        <taxon>Rhizophora</taxon>
    </lineage>
</organism>
<dbReference type="EMBL" id="GGEC01017102">
    <property type="protein sequence ID" value="MBW97585.1"/>
    <property type="molecule type" value="Transcribed_RNA"/>
</dbReference>
<accession>A0A2P2JVT6</accession>
<reference evidence="1" key="1">
    <citation type="submission" date="2018-02" db="EMBL/GenBank/DDBJ databases">
        <title>Rhizophora mucronata_Transcriptome.</title>
        <authorList>
            <person name="Meera S.P."/>
            <person name="Sreeshan A."/>
            <person name="Augustine A."/>
        </authorList>
    </citation>
    <scope>NUCLEOTIDE SEQUENCE</scope>
    <source>
        <tissue evidence="1">Leaf</tissue>
    </source>
</reference>
<evidence type="ECO:0000313" key="1">
    <source>
        <dbReference type="EMBL" id="MBW97585.1"/>
    </source>
</evidence>
<protein>
    <submittedName>
        <fullName evidence="1">Uncharacterized protein</fullName>
    </submittedName>
</protein>